<keyword evidence="3" id="KW-1133">Transmembrane helix</keyword>
<dbReference type="GO" id="GO:0043495">
    <property type="term" value="F:protein-membrane adaptor activity"/>
    <property type="evidence" value="ECO:0007669"/>
    <property type="project" value="TreeGrafter"/>
</dbReference>
<accession>A0A9P0BKG5</accession>
<sequence length="282" mass="31946">MRFGPGTVERCVGLCNICHFGCLTTGVVVKPWQFLTNGLMDWPNFGDHKETDYASKEAGGAIISIPETEPLPINQSISLFYLFSRQLVSQPDNILEKSNTPGNCFAFCGSSGRIRIKLSKKVKIVAVTLDHAPFALLDDLSHAPRDFAVYGLKLENSDARSSLGKFQYKLEGMHVQTFVVNPDLIFPYEFVELEILNNHGNENLTCVYRFRGLSSVDDDDPVLLGTFEYKINEDHIQTFLIDPVQISSFEYIELRIKNNQGNEHYTCLYRFRVHASRLPIKN</sequence>
<feature type="domain" description="SUN" evidence="5">
    <location>
        <begin position="90"/>
        <end position="211"/>
    </location>
</feature>
<dbReference type="PANTHER" id="PTHR12911">
    <property type="entry name" value="SAD1/UNC-84-LIKE PROTEIN-RELATED"/>
    <property type="match status" value="1"/>
</dbReference>
<evidence type="ECO:0000313" key="7">
    <source>
        <dbReference type="Proteomes" id="UP001154078"/>
    </source>
</evidence>
<reference evidence="6" key="1">
    <citation type="submission" date="2021-12" db="EMBL/GenBank/DDBJ databases">
        <authorList>
            <person name="King R."/>
        </authorList>
    </citation>
    <scope>NUCLEOTIDE SEQUENCE</scope>
</reference>
<keyword evidence="2" id="KW-0812">Transmembrane</keyword>
<keyword evidence="4" id="KW-0472">Membrane</keyword>
<evidence type="ECO:0000256" key="1">
    <source>
        <dbReference type="ARBA" id="ARBA00004370"/>
    </source>
</evidence>
<feature type="domain" description="SUN" evidence="5">
    <location>
        <begin position="218"/>
        <end position="276"/>
    </location>
</feature>
<dbReference type="OrthoDB" id="342281at2759"/>
<name>A0A9P0BKG5_BRAAE</name>
<dbReference type="Proteomes" id="UP001154078">
    <property type="component" value="Chromosome 9"/>
</dbReference>
<comment type="subcellular location">
    <subcellularLocation>
        <location evidence="1">Membrane</location>
    </subcellularLocation>
</comment>
<dbReference type="PANTHER" id="PTHR12911:SF8">
    <property type="entry name" value="KLAROID PROTEIN-RELATED"/>
    <property type="match status" value="1"/>
</dbReference>
<gene>
    <name evidence="6" type="ORF">MELIAE_LOCUS12519</name>
</gene>
<proteinExistence type="predicted"/>
<dbReference type="InterPro" id="IPR045119">
    <property type="entry name" value="SUN1-5"/>
</dbReference>
<keyword evidence="7" id="KW-1185">Reference proteome</keyword>
<dbReference type="GO" id="GO:0005635">
    <property type="term" value="C:nuclear envelope"/>
    <property type="evidence" value="ECO:0007669"/>
    <property type="project" value="TreeGrafter"/>
</dbReference>
<dbReference type="AlphaFoldDB" id="A0A9P0BKG5"/>
<dbReference type="Gene3D" id="2.60.120.260">
    <property type="entry name" value="Galactose-binding domain-like"/>
    <property type="match status" value="2"/>
</dbReference>
<evidence type="ECO:0000313" key="6">
    <source>
        <dbReference type="EMBL" id="CAH0563792.1"/>
    </source>
</evidence>
<dbReference type="EMBL" id="OV121140">
    <property type="protein sequence ID" value="CAH0563792.1"/>
    <property type="molecule type" value="Genomic_DNA"/>
</dbReference>
<evidence type="ECO:0000256" key="2">
    <source>
        <dbReference type="ARBA" id="ARBA00022692"/>
    </source>
</evidence>
<dbReference type="GO" id="GO:0016020">
    <property type="term" value="C:membrane"/>
    <property type="evidence" value="ECO:0007669"/>
    <property type="project" value="UniProtKB-SubCell"/>
</dbReference>
<dbReference type="Pfam" id="PF07738">
    <property type="entry name" value="Sad1_UNC"/>
    <property type="match status" value="2"/>
</dbReference>
<evidence type="ECO:0000259" key="5">
    <source>
        <dbReference type="Pfam" id="PF07738"/>
    </source>
</evidence>
<dbReference type="InterPro" id="IPR012919">
    <property type="entry name" value="SUN_dom"/>
</dbReference>
<evidence type="ECO:0000256" key="3">
    <source>
        <dbReference type="ARBA" id="ARBA00022989"/>
    </source>
</evidence>
<protein>
    <recommendedName>
        <fullName evidence="5">SUN domain-containing protein</fullName>
    </recommendedName>
</protein>
<organism evidence="6 7">
    <name type="scientific">Brassicogethes aeneus</name>
    <name type="common">Rape pollen beetle</name>
    <name type="synonym">Meligethes aeneus</name>
    <dbReference type="NCBI Taxonomy" id="1431903"/>
    <lineage>
        <taxon>Eukaryota</taxon>
        <taxon>Metazoa</taxon>
        <taxon>Ecdysozoa</taxon>
        <taxon>Arthropoda</taxon>
        <taxon>Hexapoda</taxon>
        <taxon>Insecta</taxon>
        <taxon>Pterygota</taxon>
        <taxon>Neoptera</taxon>
        <taxon>Endopterygota</taxon>
        <taxon>Coleoptera</taxon>
        <taxon>Polyphaga</taxon>
        <taxon>Cucujiformia</taxon>
        <taxon>Nitidulidae</taxon>
        <taxon>Meligethinae</taxon>
        <taxon>Brassicogethes</taxon>
    </lineage>
</organism>
<evidence type="ECO:0000256" key="4">
    <source>
        <dbReference type="ARBA" id="ARBA00023136"/>
    </source>
</evidence>